<feature type="region of interest" description="Disordered" evidence="1">
    <location>
        <begin position="72"/>
        <end position="119"/>
    </location>
</feature>
<sequence>MSVREAKEVGMEKQVKIDVTAQLVASQDILISDVEHSSLNKPVDEDSLTMLSPDHASFLFDPYSSCLLSPGWESPLREPSPSRLRYPSPRREISPRGRSSPRWDTSPLRPSSPSFSPIQHLSPVSIERPMSPGSELVVKREPSVRGRQRVVLRAVSPRRGSHQHKGNILYEHHTNSGNSHHQNILSHLPLHSQQQAHSLLPVVPVGALQMLHSPPPYDVTTSSAPSPQSSEGQRCSSREGSVHGADVSAEDTSVQSPMSPQEKGLGAGGGGDNRQEENVQTCLKAIASARTLGVQLDDMSTVCTFSIKHQKKKNFTI</sequence>
<reference evidence="2" key="2">
    <citation type="submission" date="2025-08" db="UniProtKB">
        <authorList>
            <consortium name="Ensembl"/>
        </authorList>
    </citation>
    <scope>IDENTIFICATION</scope>
</reference>
<feature type="compositionally biased region" description="Low complexity" evidence="1">
    <location>
        <begin position="73"/>
        <end position="87"/>
    </location>
</feature>
<feature type="compositionally biased region" description="Low complexity" evidence="1">
    <location>
        <begin position="106"/>
        <end position="117"/>
    </location>
</feature>
<keyword evidence="3" id="KW-1185">Reference proteome</keyword>
<organism evidence="2 3">
    <name type="scientific">Cynoglossus semilaevis</name>
    <name type="common">Tongue sole</name>
    <dbReference type="NCBI Taxonomy" id="244447"/>
    <lineage>
        <taxon>Eukaryota</taxon>
        <taxon>Metazoa</taxon>
        <taxon>Chordata</taxon>
        <taxon>Craniata</taxon>
        <taxon>Vertebrata</taxon>
        <taxon>Euteleostomi</taxon>
        <taxon>Actinopterygii</taxon>
        <taxon>Neopterygii</taxon>
        <taxon>Teleostei</taxon>
        <taxon>Neoteleostei</taxon>
        <taxon>Acanthomorphata</taxon>
        <taxon>Carangaria</taxon>
        <taxon>Pleuronectiformes</taxon>
        <taxon>Pleuronectoidei</taxon>
        <taxon>Cynoglossidae</taxon>
        <taxon>Cynoglossinae</taxon>
        <taxon>Cynoglossus</taxon>
    </lineage>
</organism>
<reference evidence="2 3" key="1">
    <citation type="journal article" date="2014" name="Nat. Genet.">
        <title>Whole-genome sequence of a flatfish provides insights into ZW sex chromosome evolution and adaptation to a benthic lifestyle.</title>
        <authorList>
            <person name="Chen S."/>
            <person name="Zhang G."/>
            <person name="Shao C."/>
            <person name="Huang Q."/>
            <person name="Liu G."/>
            <person name="Zhang P."/>
            <person name="Song W."/>
            <person name="An N."/>
            <person name="Chalopin D."/>
            <person name="Volff J.N."/>
            <person name="Hong Y."/>
            <person name="Li Q."/>
            <person name="Sha Z."/>
            <person name="Zhou H."/>
            <person name="Xie M."/>
            <person name="Yu Q."/>
            <person name="Liu Y."/>
            <person name="Xiang H."/>
            <person name="Wang N."/>
            <person name="Wu K."/>
            <person name="Yang C."/>
            <person name="Zhou Q."/>
            <person name="Liao X."/>
            <person name="Yang L."/>
            <person name="Hu Q."/>
            <person name="Zhang J."/>
            <person name="Meng L."/>
            <person name="Jin L."/>
            <person name="Tian Y."/>
            <person name="Lian J."/>
            <person name="Yang J."/>
            <person name="Miao G."/>
            <person name="Liu S."/>
            <person name="Liang Z."/>
            <person name="Yan F."/>
            <person name="Li Y."/>
            <person name="Sun B."/>
            <person name="Zhang H."/>
            <person name="Zhang J."/>
            <person name="Zhu Y."/>
            <person name="Du M."/>
            <person name="Zhao Y."/>
            <person name="Schartl M."/>
            <person name="Tang Q."/>
            <person name="Wang J."/>
        </authorList>
    </citation>
    <scope>NUCLEOTIDE SEQUENCE</scope>
</reference>
<feature type="compositionally biased region" description="Polar residues" evidence="1">
    <location>
        <begin position="219"/>
        <end position="235"/>
    </location>
</feature>
<accession>A0A3P8VBE5</accession>
<name>A0A3P8VBE5_CYNSE</name>
<proteinExistence type="predicted"/>
<dbReference type="Proteomes" id="UP000265120">
    <property type="component" value="Chromosome 1"/>
</dbReference>
<evidence type="ECO:0000313" key="3">
    <source>
        <dbReference type="Proteomes" id="UP000265120"/>
    </source>
</evidence>
<reference evidence="2" key="3">
    <citation type="submission" date="2025-09" db="UniProtKB">
        <authorList>
            <consortium name="Ensembl"/>
        </authorList>
    </citation>
    <scope>IDENTIFICATION</scope>
</reference>
<dbReference type="GeneTree" id="ENSGT00940000156512"/>
<feature type="region of interest" description="Disordered" evidence="1">
    <location>
        <begin position="213"/>
        <end position="275"/>
    </location>
</feature>
<evidence type="ECO:0000313" key="2">
    <source>
        <dbReference type="Ensembl" id="ENSCSEP00000011509.1"/>
    </source>
</evidence>
<protein>
    <submittedName>
        <fullName evidence="2">Uncharacterized protein</fullName>
    </submittedName>
</protein>
<dbReference type="AlphaFoldDB" id="A0A3P8VBE5"/>
<feature type="compositionally biased region" description="Polar residues" evidence="1">
    <location>
        <begin position="250"/>
        <end position="259"/>
    </location>
</feature>
<evidence type="ECO:0000256" key="1">
    <source>
        <dbReference type="SAM" id="MobiDB-lite"/>
    </source>
</evidence>
<dbReference type="Ensembl" id="ENSCSET00000011649.1">
    <property type="protein sequence ID" value="ENSCSEP00000011509.1"/>
    <property type="gene ID" value="ENSCSEG00000007403.1"/>
</dbReference>